<evidence type="ECO:0000256" key="2">
    <source>
        <dbReference type="ARBA" id="ARBA00022664"/>
    </source>
</evidence>
<feature type="region of interest" description="Disordered" evidence="5">
    <location>
        <begin position="377"/>
        <end position="406"/>
    </location>
</feature>
<evidence type="ECO:0000256" key="4">
    <source>
        <dbReference type="ARBA" id="ARBA00023242"/>
    </source>
</evidence>
<evidence type="ECO:0000259" key="6">
    <source>
        <dbReference type="Pfam" id="PF06544"/>
    </source>
</evidence>
<dbReference type="PANTHER" id="PTHR14212:SF0">
    <property type="entry name" value="U4_U6 SMALL NUCLEAR RIBONUCLEOPROTEIN PRP3"/>
    <property type="match status" value="1"/>
</dbReference>
<keyword evidence="2" id="KW-0507">mRNA processing</keyword>
<dbReference type="InterPro" id="IPR010541">
    <property type="entry name" value="Prp3_C"/>
</dbReference>
<evidence type="ECO:0000313" key="9">
    <source>
        <dbReference type="Proteomes" id="UP000327013"/>
    </source>
</evidence>
<dbReference type="PANTHER" id="PTHR14212">
    <property type="entry name" value="U4/U6-ASSOCIATED RNA SPLICING FACTOR-RELATED"/>
    <property type="match status" value="1"/>
</dbReference>
<feature type="compositionally biased region" description="Polar residues" evidence="5">
    <location>
        <begin position="377"/>
        <end position="386"/>
    </location>
</feature>
<gene>
    <name evidence="8" type="ORF">FH972_022937</name>
</gene>
<dbReference type="GO" id="GO:0000398">
    <property type="term" value="P:mRNA splicing, via spliceosome"/>
    <property type="evidence" value="ECO:0007669"/>
    <property type="project" value="InterPro"/>
</dbReference>
<keyword evidence="9" id="KW-1185">Reference proteome</keyword>
<dbReference type="CDD" id="cd24162">
    <property type="entry name" value="Prp3_C"/>
    <property type="match status" value="1"/>
</dbReference>
<dbReference type="GO" id="GO:0046540">
    <property type="term" value="C:U4/U6 x U5 tri-snRNP complex"/>
    <property type="evidence" value="ECO:0007669"/>
    <property type="project" value="InterPro"/>
</dbReference>
<feature type="domain" description="Pre-mRNA-splicing factor 3" evidence="7">
    <location>
        <begin position="56"/>
        <end position="289"/>
    </location>
</feature>
<keyword evidence="3" id="KW-0508">mRNA splicing</keyword>
<dbReference type="Pfam" id="PF08572">
    <property type="entry name" value="PRP3"/>
    <property type="match status" value="1"/>
</dbReference>
<dbReference type="InterPro" id="IPR027104">
    <property type="entry name" value="Prp3"/>
</dbReference>
<dbReference type="OrthoDB" id="1698697at2759"/>
<keyword evidence="4" id="KW-0539">Nucleus</keyword>
<evidence type="ECO:0000313" key="8">
    <source>
        <dbReference type="EMBL" id="KAB8345882.1"/>
    </source>
</evidence>
<feature type="domain" description="Small nuclear ribonucleoprotein Prp3 C-terminal" evidence="6">
    <location>
        <begin position="312"/>
        <end position="459"/>
    </location>
</feature>
<dbReference type="InterPro" id="IPR013881">
    <property type="entry name" value="Pre-mRNA_splic_Prp3_dom"/>
</dbReference>
<evidence type="ECO:0000259" key="7">
    <source>
        <dbReference type="Pfam" id="PF08572"/>
    </source>
</evidence>
<evidence type="ECO:0000256" key="1">
    <source>
        <dbReference type="ARBA" id="ARBA00004123"/>
    </source>
</evidence>
<sequence>MLMNDMASSSAPDKSRSIGTKFGTTIGNRRPDTPASVPASNQYDLSAPSLEDVKANPYFDASLGNATAAPKERRTRELLFHQKGKFIAQAAALRRQAQLEDMKHRIAEQARKAGLAEDRSEQSFIVPEPPDVEWWDESLLVSRQVDGDDGEKVEKFAYPDITALDGSAVKAVVKIDVEDSVITSYVQHPVLLAAPQEKIPVVARGLYLTKKELKKKRRQQRLEILQEKQAKVRLGLEPPEPPKIKKSNLMRVLGEEAVKDPTAVEARVNRDIAERREKHETTNQENKLTAEQRHEKLAKNQEKDKAKGLMMCVFRIDSLAFGKHRYRVDVNAKQLNLTGMTILNPKLNLVIIEGGQWAINKYKKLMLQRIDWTENGFSTQQSSDAPNHNKHEAAAESTWLKPEDEDGRLKDLSENKCVLVWEGEEKQQAFKYWSNKVCETDSEARRALERNKMEYMWARAKDWTG</sequence>
<feature type="compositionally biased region" description="Polar residues" evidence="5">
    <location>
        <begin position="1"/>
        <end position="12"/>
    </location>
</feature>
<dbReference type="EMBL" id="VIBQ01000013">
    <property type="protein sequence ID" value="KAB8345882.1"/>
    <property type="molecule type" value="Genomic_DNA"/>
</dbReference>
<name>A0A5N6KU09_9ROSI</name>
<accession>A0A5N6KU09</accession>
<comment type="subcellular location">
    <subcellularLocation>
        <location evidence="1">Nucleus</location>
    </subcellularLocation>
</comment>
<dbReference type="AlphaFoldDB" id="A0A5N6KU09"/>
<organism evidence="8 9">
    <name type="scientific">Carpinus fangiana</name>
    <dbReference type="NCBI Taxonomy" id="176857"/>
    <lineage>
        <taxon>Eukaryota</taxon>
        <taxon>Viridiplantae</taxon>
        <taxon>Streptophyta</taxon>
        <taxon>Embryophyta</taxon>
        <taxon>Tracheophyta</taxon>
        <taxon>Spermatophyta</taxon>
        <taxon>Magnoliopsida</taxon>
        <taxon>eudicotyledons</taxon>
        <taxon>Gunneridae</taxon>
        <taxon>Pentapetalae</taxon>
        <taxon>rosids</taxon>
        <taxon>fabids</taxon>
        <taxon>Fagales</taxon>
        <taxon>Betulaceae</taxon>
        <taxon>Carpinus</taxon>
    </lineage>
</organism>
<dbReference type="Proteomes" id="UP000327013">
    <property type="component" value="Unassembled WGS sequence"/>
</dbReference>
<evidence type="ECO:0000256" key="3">
    <source>
        <dbReference type="ARBA" id="ARBA00023187"/>
    </source>
</evidence>
<evidence type="ECO:0000256" key="5">
    <source>
        <dbReference type="SAM" id="MobiDB-lite"/>
    </source>
</evidence>
<reference evidence="8 9" key="1">
    <citation type="submission" date="2019-06" db="EMBL/GenBank/DDBJ databases">
        <title>A chromosomal-level reference genome of Carpinus fangiana (Coryloideae, Betulaceae).</title>
        <authorList>
            <person name="Yang X."/>
            <person name="Wang Z."/>
            <person name="Zhang L."/>
            <person name="Hao G."/>
            <person name="Liu J."/>
            <person name="Yang Y."/>
        </authorList>
    </citation>
    <scope>NUCLEOTIDE SEQUENCE [LARGE SCALE GENOMIC DNA]</scope>
    <source>
        <strain evidence="8">Cfa_2016G</strain>
        <tissue evidence="8">Leaf</tissue>
    </source>
</reference>
<comment type="caution">
    <text evidence="8">The sequence shown here is derived from an EMBL/GenBank/DDBJ whole genome shotgun (WGS) entry which is preliminary data.</text>
</comment>
<feature type="region of interest" description="Disordered" evidence="5">
    <location>
        <begin position="1"/>
        <end position="45"/>
    </location>
</feature>
<protein>
    <submittedName>
        <fullName evidence="8">Uncharacterized protein</fullName>
    </submittedName>
</protein>
<dbReference type="Pfam" id="PF06544">
    <property type="entry name" value="Prp3_C"/>
    <property type="match status" value="1"/>
</dbReference>
<proteinExistence type="predicted"/>